<accession>A0A9Q9EJC6</accession>
<evidence type="ECO:0000313" key="2">
    <source>
        <dbReference type="EMBL" id="USW52890.1"/>
    </source>
</evidence>
<dbReference type="EMBL" id="CP099421">
    <property type="protein sequence ID" value="USW52890.1"/>
    <property type="molecule type" value="Genomic_DNA"/>
</dbReference>
<protein>
    <recommendedName>
        <fullName evidence="4">F-box domain-containing protein</fullName>
    </recommendedName>
</protein>
<dbReference type="InterPro" id="IPR038883">
    <property type="entry name" value="AN11006-like"/>
</dbReference>
<feature type="region of interest" description="Disordered" evidence="1">
    <location>
        <begin position="1"/>
        <end position="24"/>
    </location>
</feature>
<dbReference type="PANTHER" id="PTHR42085:SF1">
    <property type="entry name" value="F-BOX DOMAIN-CONTAINING PROTEIN"/>
    <property type="match status" value="1"/>
</dbReference>
<feature type="compositionally biased region" description="Polar residues" evidence="1">
    <location>
        <begin position="1"/>
        <end position="10"/>
    </location>
</feature>
<dbReference type="PANTHER" id="PTHR42085">
    <property type="entry name" value="F-BOX DOMAIN-CONTAINING PROTEIN"/>
    <property type="match status" value="1"/>
</dbReference>
<dbReference type="Proteomes" id="UP001056384">
    <property type="component" value="Chromosome 4"/>
</dbReference>
<reference evidence="2" key="1">
    <citation type="submission" date="2022-06" db="EMBL/GenBank/DDBJ databases">
        <title>Complete genome sequences of two strains of the flax pathogen Septoria linicola.</title>
        <authorList>
            <person name="Lapalu N."/>
            <person name="Simon A."/>
            <person name="Demenou B."/>
            <person name="Paumier D."/>
            <person name="Guillot M.-P."/>
            <person name="Gout L."/>
            <person name="Valade R."/>
        </authorList>
    </citation>
    <scope>NUCLEOTIDE SEQUENCE</scope>
    <source>
        <strain evidence="2">SE15195</strain>
    </source>
</reference>
<sequence length="177" mass="20477">MVSTTSSTTAEGKPGVTVNEQGKPTSFLDLPAEVRNSIYELAVGNDNKIKRVLQHTWRDRRLVDTFYIMRESALACTTRQIRKEVLPMLYHNNILRIDIAFWNETIKVLGPGRTKLVRRIKIETGVEAYKPHDVAHYLAQMDLLLHSDVLIKVPWRFVGWKTLEQARKTLSKQRCQF</sequence>
<keyword evidence="3" id="KW-1185">Reference proteome</keyword>
<proteinExistence type="predicted"/>
<organism evidence="2 3">
    <name type="scientific">Septoria linicola</name>
    <dbReference type="NCBI Taxonomy" id="215465"/>
    <lineage>
        <taxon>Eukaryota</taxon>
        <taxon>Fungi</taxon>
        <taxon>Dikarya</taxon>
        <taxon>Ascomycota</taxon>
        <taxon>Pezizomycotina</taxon>
        <taxon>Dothideomycetes</taxon>
        <taxon>Dothideomycetidae</taxon>
        <taxon>Mycosphaerellales</taxon>
        <taxon>Mycosphaerellaceae</taxon>
        <taxon>Septoria</taxon>
    </lineage>
</organism>
<evidence type="ECO:0008006" key="4">
    <source>
        <dbReference type="Google" id="ProtNLM"/>
    </source>
</evidence>
<dbReference type="OrthoDB" id="3646851at2759"/>
<gene>
    <name evidence="2" type="ORF">Slin15195_G062090</name>
</gene>
<evidence type="ECO:0000313" key="3">
    <source>
        <dbReference type="Proteomes" id="UP001056384"/>
    </source>
</evidence>
<name>A0A9Q9EJC6_9PEZI</name>
<dbReference type="AlphaFoldDB" id="A0A9Q9EJC6"/>
<evidence type="ECO:0000256" key="1">
    <source>
        <dbReference type="SAM" id="MobiDB-lite"/>
    </source>
</evidence>